<dbReference type="PROSITE" id="PS51257">
    <property type="entry name" value="PROKAR_LIPOPROTEIN"/>
    <property type="match status" value="1"/>
</dbReference>
<organism evidence="2 3">
    <name type="scientific">Hymenobacter luteus</name>
    <dbReference type="NCBI Taxonomy" id="1411122"/>
    <lineage>
        <taxon>Bacteria</taxon>
        <taxon>Pseudomonadati</taxon>
        <taxon>Bacteroidota</taxon>
        <taxon>Cytophagia</taxon>
        <taxon>Cytophagales</taxon>
        <taxon>Hymenobacteraceae</taxon>
        <taxon>Hymenobacter</taxon>
    </lineage>
</organism>
<evidence type="ECO:0000313" key="2">
    <source>
        <dbReference type="EMBL" id="MBB6057631.1"/>
    </source>
</evidence>
<reference evidence="2 3" key="1">
    <citation type="submission" date="2020-08" db="EMBL/GenBank/DDBJ databases">
        <title>Genomic Encyclopedia of Type Strains, Phase IV (KMG-IV): sequencing the most valuable type-strain genomes for metagenomic binning, comparative biology and taxonomic classification.</title>
        <authorList>
            <person name="Goeker M."/>
        </authorList>
    </citation>
    <scope>NUCLEOTIDE SEQUENCE [LARGE SCALE GENOMIC DNA]</scope>
    <source>
        <strain evidence="2 3">DSM 26718</strain>
    </source>
</reference>
<name>A0A7W9SXB9_9BACT</name>
<protein>
    <submittedName>
        <fullName evidence="2">Uncharacterized protein</fullName>
    </submittedName>
</protein>
<keyword evidence="1" id="KW-0732">Signal</keyword>
<dbReference type="RefSeq" id="WP_183402129.1">
    <property type="nucleotide sequence ID" value="NZ_JACHGG010000001.1"/>
</dbReference>
<dbReference type="Proteomes" id="UP000532746">
    <property type="component" value="Unassembled WGS sequence"/>
</dbReference>
<dbReference type="EMBL" id="JACHGG010000001">
    <property type="protein sequence ID" value="MBB6057631.1"/>
    <property type="molecule type" value="Genomic_DNA"/>
</dbReference>
<comment type="caution">
    <text evidence="2">The sequence shown here is derived from an EMBL/GenBank/DDBJ whole genome shotgun (WGS) entry which is preliminary data.</text>
</comment>
<gene>
    <name evidence="2" type="ORF">HNQ93_000461</name>
</gene>
<evidence type="ECO:0000313" key="3">
    <source>
        <dbReference type="Proteomes" id="UP000532746"/>
    </source>
</evidence>
<evidence type="ECO:0000256" key="1">
    <source>
        <dbReference type="SAM" id="SignalP"/>
    </source>
</evidence>
<feature type="signal peptide" evidence="1">
    <location>
        <begin position="1"/>
        <end position="19"/>
    </location>
</feature>
<dbReference type="AlphaFoldDB" id="A0A7W9SXB9"/>
<feature type="chain" id="PRO_5031004888" evidence="1">
    <location>
        <begin position="20"/>
        <end position="175"/>
    </location>
</feature>
<keyword evidence="3" id="KW-1185">Reference proteome</keyword>
<sequence length="175" mass="19744">MRKYILLLWVALLAGSCNNKIDFGPDEGVSYRDHQNVPMGYADKSDWTLDGKWNKQEVKLFADDLKVKVNSQPAGNVFDLGFFPNPVEAGGQATLLYRTALTSARLHLVFVDKKYKVLNRLDVPAAVGGRYGSQLLLELPTSKFADKGVYRLYYVFYNSDNTLYYKGHGDFKVGM</sequence>
<proteinExistence type="predicted"/>
<accession>A0A7W9SXB9</accession>